<evidence type="ECO:0000313" key="1">
    <source>
        <dbReference type="EMBL" id="MBJ6121836.1"/>
    </source>
</evidence>
<dbReference type="EMBL" id="JAELXS010000004">
    <property type="protein sequence ID" value="MBJ6121836.1"/>
    <property type="molecule type" value="Genomic_DNA"/>
</dbReference>
<keyword evidence="2" id="KW-1185">Reference proteome</keyword>
<proteinExistence type="predicted"/>
<reference evidence="2" key="1">
    <citation type="submission" date="2020-12" db="EMBL/GenBank/DDBJ databases">
        <title>Hymenobacter sp.</title>
        <authorList>
            <person name="Kim M.K."/>
        </authorList>
    </citation>
    <scope>NUCLEOTIDE SEQUENCE [LARGE SCALE GENOMIC DNA]</scope>
    <source>
        <strain evidence="2">BT553</strain>
    </source>
</reference>
<dbReference type="Proteomes" id="UP000640426">
    <property type="component" value="Unassembled WGS sequence"/>
</dbReference>
<gene>
    <name evidence="1" type="ORF">JAO74_08535</name>
</gene>
<accession>A0ABS0XP76</accession>
<evidence type="ECO:0000313" key="2">
    <source>
        <dbReference type="Proteomes" id="UP000640426"/>
    </source>
</evidence>
<organism evidence="1 2">
    <name type="scientific">Sphingomonas mollis</name>
    <dbReference type="NCBI Taxonomy" id="2795726"/>
    <lineage>
        <taxon>Bacteria</taxon>
        <taxon>Pseudomonadati</taxon>
        <taxon>Pseudomonadota</taxon>
        <taxon>Alphaproteobacteria</taxon>
        <taxon>Sphingomonadales</taxon>
        <taxon>Sphingomonadaceae</taxon>
        <taxon>Sphingomonas</taxon>
    </lineage>
</organism>
<protein>
    <submittedName>
        <fullName evidence="1">Uncharacterized protein</fullName>
    </submittedName>
</protein>
<comment type="caution">
    <text evidence="1">The sequence shown here is derived from an EMBL/GenBank/DDBJ whole genome shotgun (WGS) entry which is preliminary data.</text>
</comment>
<name>A0ABS0XP76_9SPHN</name>
<sequence>MAATPVSGAPTYTDLVDLVLASPLIADATIRSTTRIKGTEAATVAQGQQRLYIETDVTALIKGEAGLPPRIGYLLDVTPDSRGRFAKLKKARTLVFARRVPGSADQVQLSAPDAQLPWSSDLDARVREIARQAVAKDVPPAIVGVGNAFHVPGSLPGEGETQIFLLAQGGRPVSLSILRRPGEETRYSVALSEIVDEAAGPPAPNTLLWYRLACGLPRALPAASTARLEPADAAVAQEDYGFVLDALGPCGRSRG</sequence>